<evidence type="ECO:0000259" key="2">
    <source>
        <dbReference type="Pfam" id="PF07885"/>
    </source>
</evidence>
<keyword evidence="3" id="KW-0813">Transport</keyword>
<evidence type="ECO:0000313" key="4">
    <source>
        <dbReference type="Proteomes" id="UP000243002"/>
    </source>
</evidence>
<feature type="transmembrane region" description="Helical" evidence="1">
    <location>
        <begin position="92"/>
        <end position="113"/>
    </location>
</feature>
<feature type="domain" description="Potassium channel" evidence="2">
    <location>
        <begin position="173"/>
        <end position="230"/>
    </location>
</feature>
<dbReference type="Gene3D" id="1.10.287.70">
    <property type="match status" value="1"/>
</dbReference>
<feature type="transmembrane region" description="Helical" evidence="1">
    <location>
        <begin position="68"/>
        <end position="86"/>
    </location>
</feature>
<sequence length="237" mass="25555">MDWGSTPRQQSYGQLLISCLLVLITFTLPQPWNHRLSSLGYMLMALVMIRGLGNPTGSLQFGTLPRRLFKGLGVAAIAVGLLWYLTPLELRSTGIPVIALWALFSGWSAIRLIRGLAQERRVSDVVLRGALAGYLMLGLAAGLLCCALETIDPASFSNVNLSAQDLAQGSSVWGLNFVRLNYFAFVSLTTMGYGDVTPQTPQAQMVSVAIATAGTFYVAAVMGVLISRLTVQESQQP</sequence>
<dbReference type="GO" id="GO:0034220">
    <property type="term" value="P:monoatomic ion transmembrane transport"/>
    <property type="evidence" value="ECO:0007669"/>
    <property type="project" value="UniProtKB-KW"/>
</dbReference>
<dbReference type="InterPro" id="IPR013099">
    <property type="entry name" value="K_chnl_dom"/>
</dbReference>
<feature type="transmembrane region" description="Helical" evidence="1">
    <location>
        <begin position="12"/>
        <end position="32"/>
    </location>
</feature>
<proteinExistence type="predicted"/>
<keyword evidence="3" id="KW-0407">Ion channel</keyword>
<evidence type="ECO:0000256" key="1">
    <source>
        <dbReference type="SAM" id="Phobius"/>
    </source>
</evidence>
<name>A0A2P7N1I6_9CYAN</name>
<keyword evidence="4" id="KW-1185">Reference proteome</keyword>
<organism evidence="3 4">
    <name type="scientific">Cyanobium usitatum str. Tous</name>
    <dbReference type="NCBI Taxonomy" id="2116684"/>
    <lineage>
        <taxon>Bacteria</taxon>
        <taxon>Bacillati</taxon>
        <taxon>Cyanobacteriota</taxon>
        <taxon>Cyanophyceae</taxon>
        <taxon>Synechococcales</taxon>
        <taxon>Prochlorococcaceae</taxon>
        <taxon>Cyanobium</taxon>
    </lineage>
</organism>
<keyword evidence="3" id="KW-0406">Ion transport</keyword>
<reference evidence="3 4" key="1">
    <citation type="journal article" date="2018" name="Environ. Microbiol.">
        <title>Ecological and genomic features of two widespread freshwater picocyanobacteria.</title>
        <authorList>
            <person name="Cabello-Yeves P.J."/>
            <person name="Picazo A."/>
            <person name="Camacho A."/>
            <person name="Callieri C."/>
            <person name="Rosselli R."/>
            <person name="Roda-Garcia J.J."/>
            <person name="Coutinho F.H."/>
            <person name="Rodriguez-Valera F."/>
        </authorList>
    </citation>
    <scope>NUCLEOTIDE SEQUENCE [LARGE SCALE GENOMIC DNA]</scope>
    <source>
        <strain evidence="3 4">Tous</strain>
    </source>
</reference>
<dbReference type="Pfam" id="PF07885">
    <property type="entry name" value="Ion_trans_2"/>
    <property type="match status" value="1"/>
</dbReference>
<gene>
    <name evidence="3" type="ORF">C7K55_00910</name>
</gene>
<evidence type="ECO:0000313" key="3">
    <source>
        <dbReference type="EMBL" id="PSJ07332.1"/>
    </source>
</evidence>
<dbReference type="SUPFAM" id="SSF81324">
    <property type="entry name" value="Voltage-gated potassium channels"/>
    <property type="match status" value="1"/>
</dbReference>
<dbReference type="AlphaFoldDB" id="A0A2P7N1I6"/>
<protein>
    <submittedName>
        <fullName evidence="3">Two pore domain potassium channel family protein</fullName>
    </submittedName>
</protein>
<keyword evidence="1" id="KW-0472">Membrane</keyword>
<dbReference type="OrthoDB" id="9813518at2"/>
<feature type="transmembrane region" description="Helical" evidence="1">
    <location>
        <begin position="205"/>
        <end position="227"/>
    </location>
</feature>
<comment type="caution">
    <text evidence="3">The sequence shown here is derived from an EMBL/GenBank/DDBJ whole genome shotgun (WGS) entry which is preliminary data.</text>
</comment>
<dbReference type="RefSeq" id="WP_106501519.1">
    <property type="nucleotide sequence ID" value="NZ_PXXO01000001.1"/>
</dbReference>
<keyword evidence="1" id="KW-0812">Transmembrane</keyword>
<keyword evidence="1" id="KW-1133">Transmembrane helix</keyword>
<accession>A0A2P7N1I6</accession>
<dbReference type="Proteomes" id="UP000243002">
    <property type="component" value="Unassembled WGS sequence"/>
</dbReference>
<dbReference type="EMBL" id="PXXO01000001">
    <property type="protein sequence ID" value="PSJ07332.1"/>
    <property type="molecule type" value="Genomic_DNA"/>
</dbReference>
<feature type="transmembrane region" description="Helical" evidence="1">
    <location>
        <begin position="125"/>
        <end position="151"/>
    </location>
</feature>
<feature type="transmembrane region" description="Helical" evidence="1">
    <location>
        <begin position="38"/>
        <end position="56"/>
    </location>
</feature>